<accession>A0A7W9CSI0</accession>
<organism evidence="2 3">
    <name type="scientific">Prosthecomicrobium pneumaticum</name>
    <dbReference type="NCBI Taxonomy" id="81895"/>
    <lineage>
        <taxon>Bacteria</taxon>
        <taxon>Pseudomonadati</taxon>
        <taxon>Pseudomonadota</taxon>
        <taxon>Alphaproteobacteria</taxon>
        <taxon>Hyphomicrobiales</taxon>
        <taxon>Kaistiaceae</taxon>
        <taxon>Prosthecomicrobium</taxon>
    </lineage>
</organism>
<evidence type="ECO:0008006" key="4">
    <source>
        <dbReference type="Google" id="ProtNLM"/>
    </source>
</evidence>
<feature type="transmembrane region" description="Helical" evidence="1">
    <location>
        <begin position="302"/>
        <end position="324"/>
    </location>
</feature>
<keyword evidence="1" id="KW-1133">Transmembrane helix</keyword>
<evidence type="ECO:0000256" key="1">
    <source>
        <dbReference type="SAM" id="Phobius"/>
    </source>
</evidence>
<feature type="transmembrane region" description="Helical" evidence="1">
    <location>
        <begin position="21"/>
        <end position="40"/>
    </location>
</feature>
<dbReference type="EMBL" id="JACHOO010000001">
    <property type="protein sequence ID" value="MBB5751085.1"/>
    <property type="molecule type" value="Genomic_DNA"/>
</dbReference>
<proteinExistence type="predicted"/>
<feature type="transmembrane region" description="Helical" evidence="1">
    <location>
        <begin position="91"/>
        <end position="109"/>
    </location>
</feature>
<name>A0A7W9CSI0_9HYPH</name>
<feature type="transmembrane region" description="Helical" evidence="1">
    <location>
        <begin position="168"/>
        <end position="197"/>
    </location>
</feature>
<feature type="transmembrane region" description="Helical" evidence="1">
    <location>
        <begin position="359"/>
        <end position="379"/>
    </location>
</feature>
<feature type="transmembrane region" description="Helical" evidence="1">
    <location>
        <begin position="259"/>
        <end position="282"/>
    </location>
</feature>
<keyword evidence="1" id="KW-0812">Transmembrane</keyword>
<keyword evidence="1" id="KW-0472">Membrane</keyword>
<evidence type="ECO:0000313" key="3">
    <source>
        <dbReference type="Proteomes" id="UP000523821"/>
    </source>
</evidence>
<sequence length="521" mass="55969">MIETLRARLDRGVGRVAGPRGAVAFWLFYAVFFVALYLALSRTLSFDDAVSAELMQGRLAAAYQVRNPPLYEWLLFLVTAILGDGAPAHAVLRYGLIALFGCATYLGALRTSGSAVVAWGVSISLVAFSWLLFDLHHATTHSLPILSLGVFAFVLVCDQIERPTVWRAALLGLVIGFGLVAKWSFALYVAGLVLALASDRDGRRLLFDVRTLATIAFAVLPLLPVIVWLAGPGRDFIDMAQHNLARSNAPWAERVAEGLVRLAIGASTFVLSWLMFMAVVGLPARRPTPDRPAPRAAIAARLALRTTVGALILAAVGVVVIGATHTDYRYMYPLFLVAPPAMAGFLAPRVDHRRFAQGVLAIAPFVFLGAAIARTYLLLDPADFMRRFAYEELVDELRVRGLVPATVIALDRRDAGNLLGLLPESQVRAAGRAGPAGTAEQPCLVVAGSDRGASPRPPEAIAADLRRLLGEAATPEAIETIAIDQDPVWGPPRRVHWHLVSGAAAASACRAEEREVGDEDG</sequence>
<comment type="caution">
    <text evidence="2">The sequence shown here is derived from an EMBL/GenBank/DDBJ whole genome shotgun (WGS) entry which is preliminary data.</text>
</comment>
<dbReference type="RefSeq" id="WP_183851670.1">
    <property type="nucleotide sequence ID" value="NZ_JACHOO010000001.1"/>
</dbReference>
<dbReference type="AlphaFoldDB" id="A0A7W9CSI0"/>
<keyword evidence="3" id="KW-1185">Reference proteome</keyword>
<feature type="transmembrane region" description="Helical" evidence="1">
    <location>
        <begin position="115"/>
        <end position="133"/>
    </location>
</feature>
<dbReference type="Proteomes" id="UP000523821">
    <property type="component" value="Unassembled WGS sequence"/>
</dbReference>
<evidence type="ECO:0000313" key="2">
    <source>
        <dbReference type="EMBL" id="MBB5751085.1"/>
    </source>
</evidence>
<gene>
    <name evidence="2" type="ORF">GGQ63_000128</name>
</gene>
<feature type="transmembrane region" description="Helical" evidence="1">
    <location>
        <begin position="209"/>
        <end position="230"/>
    </location>
</feature>
<protein>
    <recommendedName>
        <fullName evidence="4">Glycosyltransferase RgtA/B/C/D-like domain-containing protein</fullName>
    </recommendedName>
</protein>
<feature type="transmembrane region" description="Helical" evidence="1">
    <location>
        <begin position="330"/>
        <end position="347"/>
    </location>
</feature>
<reference evidence="2 3" key="1">
    <citation type="submission" date="2020-08" db="EMBL/GenBank/DDBJ databases">
        <title>Genomic Encyclopedia of Type Strains, Phase IV (KMG-IV): sequencing the most valuable type-strain genomes for metagenomic binning, comparative biology and taxonomic classification.</title>
        <authorList>
            <person name="Goeker M."/>
        </authorList>
    </citation>
    <scope>NUCLEOTIDE SEQUENCE [LARGE SCALE GENOMIC DNA]</scope>
    <source>
        <strain evidence="2 3">DSM 16268</strain>
    </source>
</reference>